<keyword evidence="1 3" id="KW-0597">Phosphoprotein</keyword>
<feature type="transmembrane region" description="Helical" evidence="6">
    <location>
        <begin position="23"/>
        <end position="46"/>
    </location>
</feature>
<dbReference type="PROSITE" id="PS50109">
    <property type="entry name" value="HIS_KIN"/>
    <property type="match status" value="1"/>
</dbReference>
<dbReference type="InterPro" id="IPR058544">
    <property type="entry name" value="ETR1_N"/>
</dbReference>
<dbReference type="Gene3D" id="1.10.287.130">
    <property type="match status" value="1"/>
</dbReference>
<feature type="coiled-coil region" evidence="4">
    <location>
        <begin position="106"/>
        <end position="160"/>
    </location>
</feature>
<evidence type="ECO:0000256" key="2">
    <source>
        <dbReference type="ARBA" id="ARBA00023012"/>
    </source>
</evidence>
<evidence type="ECO:0000259" key="7">
    <source>
        <dbReference type="PROSITE" id="PS50109"/>
    </source>
</evidence>
<dbReference type="Pfam" id="PF00512">
    <property type="entry name" value="HisKA"/>
    <property type="match status" value="1"/>
</dbReference>
<keyword evidence="9" id="KW-0808">Transferase</keyword>
<dbReference type="AlphaFoldDB" id="A0A2R5G7N5"/>
<dbReference type="SMART" id="SM00387">
    <property type="entry name" value="HATPase_c"/>
    <property type="match status" value="1"/>
</dbReference>
<dbReference type="InParanoid" id="A0A2R5G7N5"/>
<dbReference type="Pfam" id="PF02518">
    <property type="entry name" value="HATPase_c"/>
    <property type="match status" value="1"/>
</dbReference>
<dbReference type="Proteomes" id="UP000241890">
    <property type="component" value="Unassembled WGS sequence"/>
</dbReference>
<dbReference type="Gene3D" id="3.30.565.10">
    <property type="entry name" value="Histidine kinase-like ATPase, C-terminal domain"/>
    <property type="match status" value="1"/>
</dbReference>
<dbReference type="InterPro" id="IPR003661">
    <property type="entry name" value="HisK_dim/P_dom"/>
</dbReference>
<dbReference type="SUPFAM" id="SSF47384">
    <property type="entry name" value="Homodimeric domain of signal transducing histidine kinase"/>
    <property type="match status" value="1"/>
</dbReference>
<dbReference type="SUPFAM" id="SSF52172">
    <property type="entry name" value="CheY-like"/>
    <property type="match status" value="1"/>
</dbReference>
<dbReference type="SUPFAM" id="SSF55874">
    <property type="entry name" value="ATPase domain of HSP90 chaperone/DNA topoisomerase II/histidine kinase"/>
    <property type="match status" value="2"/>
</dbReference>
<evidence type="ECO:0000256" key="5">
    <source>
        <dbReference type="SAM" id="MobiDB-lite"/>
    </source>
</evidence>
<comment type="caution">
    <text evidence="9">The sequence shown here is derived from an EMBL/GenBank/DDBJ whole genome shotgun (WGS) entry which is preliminary data.</text>
</comment>
<dbReference type="OrthoDB" id="207061at2759"/>
<dbReference type="InterPro" id="IPR004358">
    <property type="entry name" value="Sig_transdc_His_kin-like_C"/>
</dbReference>
<gene>
    <name evidence="9" type="ORF">FCC1311_027762</name>
</gene>
<dbReference type="InterPro" id="IPR011006">
    <property type="entry name" value="CheY-like_superfamily"/>
</dbReference>
<reference evidence="9 10" key="1">
    <citation type="submission" date="2017-12" db="EMBL/GenBank/DDBJ databases">
        <title>Sequencing, de novo assembly and annotation of complete genome of a new Thraustochytrid species, strain FCC1311.</title>
        <authorList>
            <person name="Sedici K."/>
            <person name="Godart F."/>
            <person name="Aiese Cigliano R."/>
            <person name="Sanseverino W."/>
            <person name="Barakat M."/>
            <person name="Ortet P."/>
            <person name="Marechal E."/>
            <person name="Cagnac O."/>
            <person name="Amato A."/>
        </authorList>
    </citation>
    <scope>NUCLEOTIDE SEQUENCE [LARGE SCALE GENOMIC DNA]</scope>
</reference>
<feature type="region of interest" description="Disordered" evidence="5">
    <location>
        <begin position="808"/>
        <end position="830"/>
    </location>
</feature>
<dbReference type="CDD" id="cd00082">
    <property type="entry name" value="HisKA"/>
    <property type="match status" value="1"/>
</dbReference>
<feature type="region of interest" description="Disordered" evidence="5">
    <location>
        <begin position="522"/>
        <end position="562"/>
    </location>
</feature>
<feature type="transmembrane region" description="Helical" evidence="6">
    <location>
        <begin position="58"/>
        <end position="81"/>
    </location>
</feature>
<dbReference type="Pfam" id="PF00072">
    <property type="entry name" value="Response_reg"/>
    <property type="match status" value="1"/>
</dbReference>
<keyword evidence="9" id="KW-0418">Kinase</keyword>
<feature type="domain" description="Histidine kinase" evidence="7">
    <location>
        <begin position="164"/>
        <end position="485"/>
    </location>
</feature>
<dbReference type="Pfam" id="PF25487">
    <property type="entry name" value="ETR1_N"/>
    <property type="match status" value="1"/>
</dbReference>
<dbReference type="GO" id="GO:0000155">
    <property type="term" value="F:phosphorelay sensor kinase activity"/>
    <property type="evidence" value="ECO:0007669"/>
    <property type="project" value="InterPro"/>
</dbReference>
<feature type="transmembrane region" description="Helical" evidence="6">
    <location>
        <begin position="93"/>
        <end position="111"/>
    </location>
</feature>
<sequence length="1111" mass="123450">MWVDAFGAQDPDIEQRTIFEQKVLMGSELVIAMCYFIIPALIFWYMRGIEVADVFLTVRVWFMLFILCCGITHFLGFLSFWWQITWVITLGKLVTAFVSVATIVVLLQYMFDLDKLMRKAAQLEKDVDASIRQLDSLKMRNEELARLKEEALRIANMRQEFISTVSHEVRTPLQSIIGFGEILEQSELDPSQKQMLCTMMESSRMLCTIINDILDFSKYQKENFALEVEPFSIVGAIVSALRISSSRATAKGVDLRYQVCNRLPGILLGDLTRVVQIVSNLVSNGVKFTEEGNVTVMVSSVASEQEKNAWIEKFNARDNTFTLEDTPDSSEADLPEEIAKCGAGDANLDRASSFKSSRPPHISVQIEPSESSGLLADKSPSPRRHVPLDMEGIATSAVPDATVNRRDWGIRLEVKDTGVGVPKSSFARIFRRFMQSDASTTRIFGGTGLGLSIVQQLTNCMKGSIHLESTMGEGTTFTIFLKLPPQAETPILLPMSSPEVLPPPSISPRASDIDIKPGSLSEIARIGDSSTTSETKEVDPSTSRASANASKASDRKKAPPKAAPDLLCDISRVLLVDDNEINRAVTKPMLHKAGVPNVDTAKNGQQAYERMLAATEPYDAVLLDLHMPVLDGFGAVQKIRLNLRAADAVPIFAFTAASFSTSESAELREKGFSGIVFKPCTIARIRTAMELAAQFKRNEISADDLFSRSESIYTQRTNGDEHATSAPSKALDDEDDYLSDDDNYEDAHHFEVRIELWREDEHGDEFVAGGWLDVSGSDRTQRNETIPLLDTEGEQVTSLYVQISFPSVESKDAENDAEESSTPAVEDTPNDLNALIGDNLLHDICGPWVVTNTHFYYFVPHAVLREAFAETHHGDLHEEDYIEFATDFVRENASHIAVPALPIPDEATAQSLRKVTSEKSTSIAFRLIKLFSTFQQLSAAGALPDQIAEDPFICAHVSLPIGAQVQTWEDLRQRFYFQHYQLRNTSASALQEDIVLLENFACGIQGRAASVTIVNLRSQRKSRLRLLARLENAHLQSPMKNDQAGLPSQIPTALSLHETRYEAFTDLDDFLDPLNLSDAELGIALLQANALWSMPRRSYHTLKDSPECEHR</sequence>
<dbReference type="PANTHER" id="PTHR45339">
    <property type="entry name" value="HYBRID SIGNAL TRANSDUCTION HISTIDINE KINASE J"/>
    <property type="match status" value="1"/>
</dbReference>
<keyword evidence="6" id="KW-1133">Transmembrane helix</keyword>
<feature type="domain" description="Response regulatory" evidence="8">
    <location>
        <begin position="572"/>
        <end position="693"/>
    </location>
</feature>
<keyword evidence="6" id="KW-0472">Membrane</keyword>
<protein>
    <submittedName>
        <fullName evidence="9">Histidine kinase 3</fullName>
    </submittedName>
</protein>
<evidence type="ECO:0000256" key="1">
    <source>
        <dbReference type="ARBA" id="ARBA00022553"/>
    </source>
</evidence>
<dbReference type="InterPro" id="IPR036097">
    <property type="entry name" value="HisK_dim/P_sf"/>
</dbReference>
<feature type="compositionally biased region" description="Polar residues" evidence="5">
    <location>
        <begin position="540"/>
        <end position="551"/>
    </location>
</feature>
<dbReference type="InterPro" id="IPR005467">
    <property type="entry name" value="His_kinase_dom"/>
</dbReference>
<dbReference type="InterPro" id="IPR001789">
    <property type="entry name" value="Sig_transdc_resp-reg_receiver"/>
</dbReference>
<evidence type="ECO:0000313" key="9">
    <source>
        <dbReference type="EMBL" id="GBG26555.1"/>
    </source>
</evidence>
<organism evidence="9 10">
    <name type="scientific">Hondaea fermentalgiana</name>
    <dbReference type="NCBI Taxonomy" id="2315210"/>
    <lineage>
        <taxon>Eukaryota</taxon>
        <taxon>Sar</taxon>
        <taxon>Stramenopiles</taxon>
        <taxon>Bigyra</taxon>
        <taxon>Labyrinthulomycetes</taxon>
        <taxon>Thraustochytrida</taxon>
        <taxon>Thraustochytriidae</taxon>
        <taxon>Hondaea</taxon>
    </lineage>
</organism>
<dbReference type="PANTHER" id="PTHR45339:SF1">
    <property type="entry name" value="HYBRID SIGNAL TRANSDUCTION HISTIDINE KINASE J"/>
    <property type="match status" value="1"/>
</dbReference>
<evidence type="ECO:0000259" key="8">
    <source>
        <dbReference type="PROSITE" id="PS50110"/>
    </source>
</evidence>
<evidence type="ECO:0000313" key="10">
    <source>
        <dbReference type="Proteomes" id="UP000241890"/>
    </source>
</evidence>
<name>A0A2R5G7N5_9STRA</name>
<evidence type="ECO:0000256" key="3">
    <source>
        <dbReference type="PROSITE-ProRule" id="PRU00169"/>
    </source>
</evidence>
<keyword evidence="2" id="KW-0902">Two-component regulatory system</keyword>
<proteinExistence type="predicted"/>
<accession>A0A2R5G7N5</accession>
<dbReference type="SMART" id="SM00448">
    <property type="entry name" value="REC"/>
    <property type="match status" value="1"/>
</dbReference>
<dbReference type="PRINTS" id="PR00344">
    <property type="entry name" value="BCTRLSENSOR"/>
</dbReference>
<evidence type="ECO:0000256" key="6">
    <source>
        <dbReference type="SAM" id="Phobius"/>
    </source>
</evidence>
<evidence type="ECO:0000256" key="4">
    <source>
        <dbReference type="SAM" id="Coils"/>
    </source>
</evidence>
<dbReference type="InterPro" id="IPR036890">
    <property type="entry name" value="HATPase_C_sf"/>
</dbReference>
<dbReference type="EMBL" id="BEYU01000021">
    <property type="protein sequence ID" value="GBG26555.1"/>
    <property type="molecule type" value="Genomic_DNA"/>
</dbReference>
<keyword evidence="4" id="KW-0175">Coiled coil</keyword>
<dbReference type="InterPro" id="IPR003594">
    <property type="entry name" value="HATPase_dom"/>
</dbReference>
<keyword evidence="6" id="KW-0812">Transmembrane</keyword>
<dbReference type="CDD" id="cd17546">
    <property type="entry name" value="REC_hyHK_CKI1_RcsC-like"/>
    <property type="match status" value="1"/>
</dbReference>
<keyword evidence="10" id="KW-1185">Reference proteome</keyword>
<dbReference type="Gene3D" id="3.40.50.2300">
    <property type="match status" value="1"/>
</dbReference>
<dbReference type="PROSITE" id="PS50110">
    <property type="entry name" value="RESPONSE_REGULATORY"/>
    <property type="match status" value="1"/>
</dbReference>
<dbReference type="SMART" id="SM00388">
    <property type="entry name" value="HisKA"/>
    <property type="match status" value="1"/>
</dbReference>
<feature type="modified residue" description="4-aspartylphosphate" evidence="3">
    <location>
        <position position="624"/>
    </location>
</feature>